<reference evidence="2" key="1">
    <citation type="submission" date="2022-12" db="EMBL/GenBank/DDBJ databases">
        <title>Reclassification of two methanogenic archaea species isolated from the Kolyma lowland permafrost.</title>
        <authorList>
            <person name="Trubitsyn V.E."/>
            <person name="Rivkina E.M."/>
            <person name="Shcherbakova V.A."/>
        </authorList>
    </citation>
    <scope>NUCLEOTIDE SEQUENCE</scope>
    <source>
        <strain evidence="1">M2</strain>
        <strain evidence="2">MK4</strain>
    </source>
</reference>
<organism evidence="2">
    <name type="scientific">Methanobacterium veterum</name>
    <dbReference type="NCBI Taxonomy" id="408577"/>
    <lineage>
        <taxon>Archaea</taxon>
        <taxon>Methanobacteriati</taxon>
        <taxon>Methanobacteriota</taxon>
        <taxon>Methanomada group</taxon>
        <taxon>Methanobacteria</taxon>
        <taxon>Methanobacteriales</taxon>
        <taxon>Methanobacteriaceae</taxon>
        <taxon>Methanobacterium</taxon>
    </lineage>
</organism>
<dbReference type="Proteomes" id="UP001074446">
    <property type="component" value="Unassembled WGS sequence"/>
</dbReference>
<comment type="caution">
    <text evidence="2">The sequence shown here is derived from an EMBL/GenBank/DDBJ whole genome shotgun (WGS) entry which is preliminary data.</text>
</comment>
<evidence type="ECO:0000313" key="1">
    <source>
        <dbReference type="EMBL" id="MCZ3365578.1"/>
    </source>
</evidence>
<protein>
    <submittedName>
        <fullName evidence="2">Uncharacterized protein</fullName>
    </submittedName>
</protein>
<sequence length="64" mass="7143">MKDYKVKCSRPVEIGKLSKVGYMILSFDGHDRISQLPNLSDDEQFKVGYEAGKGIKKNSSICCS</sequence>
<dbReference type="EMBL" id="JAPVER010000020">
    <property type="protein sequence ID" value="MCZ3365578.1"/>
    <property type="molecule type" value="Genomic_DNA"/>
</dbReference>
<accession>A0A9E5DLN4</accession>
<dbReference type="AlphaFoldDB" id="A0A9E5DLN4"/>
<evidence type="ECO:0000313" key="3">
    <source>
        <dbReference type="Proteomes" id="UP001068021"/>
    </source>
</evidence>
<proteinExistence type="predicted"/>
<name>A0A9E5DLN4_9EURY</name>
<evidence type="ECO:0000313" key="2">
    <source>
        <dbReference type="EMBL" id="MCZ3371041.1"/>
    </source>
</evidence>
<dbReference type="RefSeq" id="WP_211251440.1">
    <property type="nucleotide sequence ID" value="NZ_JAPVER010000020.1"/>
</dbReference>
<dbReference type="EMBL" id="JAPVES010000024">
    <property type="protein sequence ID" value="MCZ3371041.1"/>
    <property type="molecule type" value="Genomic_DNA"/>
</dbReference>
<dbReference type="Proteomes" id="UP001068021">
    <property type="component" value="Unassembled WGS sequence"/>
</dbReference>
<keyword evidence="3" id="KW-1185">Reference proteome</keyword>
<gene>
    <name evidence="2" type="ORF">O3H35_00165</name>
    <name evidence="1" type="ORF">O3H54_06755</name>
</gene>